<dbReference type="eggNOG" id="KOG4758">
    <property type="taxonomic scope" value="Eukaryota"/>
</dbReference>
<evidence type="ECO:0000256" key="3">
    <source>
        <dbReference type="ARBA" id="ARBA00022692"/>
    </source>
</evidence>
<dbReference type="InterPro" id="IPR012926">
    <property type="entry name" value="TMEM120A/B"/>
</dbReference>
<protein>
    <recommendedName>
        <fullName evidence="10">Transmembrane protein 120 homolog</fullName>
    </recommendedName>
</protein>
<feature type="transmembrane region" description="Helical" evidence="6">
    <location>
        <begin position="217"/>
        <end position="240"/>
    </location>
</feature>
<dbReference type="Pfam" id="PF07851">
    <property type="entry name" value="TMEM120A-B"/>
    <property type="match status" value="1"/>
</dbReference>
<feature type="transmembrane region" description="Helical" evidence="6">
    <location>
        <begin position="187"/>
        <end position="205"/>
    </location>
</feature>
<keyword evidence="9" id="KW-1185">Reference proteome</keyword>
<accession>T1FNG2</accession>
<reference evidence="8" key="3">
    <citation type="submission" date="2015-06" db="UniProtKB">
        <authorList>
            <consortium name="EnsemblMetazoa"/>
        </authorList>
    </citation>
    <scope>IDENTIFICATION</scope>
</reference>
<dbReference type="CTD" id="20210359"/>
<sequence>MADLSNCMKDWKDLEKEFASYEERHKIYCQKIDELKGVQKKCQTDLNHQKYRINLLYESLKHMPKVTEDDEKSIEELKSKVCKRKEQFRELEEVLPRENTLYLKIVLGSVNMSLLSKQDKYKYKQDYELFKLYVTLVIFVFGLILWFFLDYRVTDAVFQFLSVWYYCTLTIREHILKMNGSRIKGWWITHHFISTACAGLLLIWPDGYSYHLFRPQFIIFSIYLSVVQLLQYYYQIGALYRLRALGERRNMDITVEGFQSWMWKGISFIFPFLLIGYAFQFY</sequence>
<evidence type="ECO:0000256" key="5">
    <source>
        <dbReference type="ARBA" id="ARBA00023136"/>
    </source>
</evidence>
<keyword evidence="5 6" id="KW-0472">Membrane</keyword>
<keyword evidence="4 6" id="KW-1133">Transmembrane helix</keyword>
<dbReference type="KEGG" id="hro:HELRODRAFT_185931"/>
<organism evidence="8 9">
    <name type="scientific">Helobdella robusta</name>
    <name type="common">Californian leech</name>
    <dbReference type="NCBI Taxonomy" id="6412"/>
    <lineage>
        <taxon>Eukaryota</taxon>
        <taxon>Metazoa</taxon>
        <taxon>Spiralia</taxon>
        <taxon>Lophotrochozoa</taxon>
        <taxon>Annelida</taxon>
        <taxon>Clitellata</taxon>
        <taxon>Hirudinea</taxon>
        <taxon>Rhynchobdellida</taxon>
        <taxon>Glossiphoniidae</taxon>
        <taxon>Helobdella</taxon>
    </lineage>
</organism>
<dbReference type="PANTHER" id="PTHR21433:SF0">
    <property type="entry name" value="TRANSMEMBRANE PROTEIN 120 HOMOLOG"/>
    <property type="match status" value="1"/>
</dbReference>
<dbReference type="OMA" id="DRYRYKQ"/>
<dbReference type="OrthoDB" id="2015098at2759"/>
<proteinExistence type="inferred from homology"/>
<evidence type="ECO:0000256" key="6">
    <source>
        <dbReference type="SAM" id="Phobius"/>
    </source>
</evidence>
<comment type="similarity">
    <text evidence="2">Belongs to the TMEM120 family.</text>
</comment>
<reference evidence="7 9" key="2">
    <citation type="journal article" date="2013" name="Nature">
        <title>Insights into bilaterian evolution from three spiralian genomes.</title>
        <authorList>
            <person name="Simakov O."/>
            <person name="Marletaz F."/>
            <person name="Cho S.J."/>
            <person name="Edsinger-Gonzales E."/>
            <person name="Havlak P."/>
            <person name="Hellsten U."/>
            <person name="Kuo D.H."/>
            <person name="Larsson T."/>
            <person name="Lv J."/>
            <person name="Arendt D."/>
            <person name="Savage R."/>
            <person name="Osoegawa K."/>
            <person name="de Jong P."/>
            <person name="Grimwood J."/>
            <person name="Chapman J.A."/>
            <person name="Shapiro H."/>
            <person name="Aerts A."/>
            <person name="Otillar R.P."/>
            <person name="Terry A.Y."/>
            <person name="Boore J.L."/>
            <person name="Grigoriev I.V."/>
            <person name="Lindberg D.R."/>
            <person name="Seaver E.C."/>
            <person name="Weisblat D.A."/>
            <person name="Putnam N.H."/>
            <person name="Rokhsar D.S."/>
        </authorList>
    </citation>
    <scope>NUCLEOTIDE SEQUENCE</scope>
</reference>
<evidence type="ECO:0000313" key="7">
    <source>
        <dbReference type="EMBL" id="ESN97264.1"/>
    </source>
</evidence>
<dbReference type="EMBL" id="AMQM01006412">
    <property type="status" value="NOT_ANNOTATED_CDS"/>
    <property type="molecule type" value="Genomic_DNA"/>
</dbReference>
<dbReference type="EMBL" id="KB097417">
    <property type="protein sequence ID" value="ESN97264.1"/>
    <property type="molecule type" value="Genomic_DNA"/>
</dbReference>
<dbReference type="PANTHER" id="PTHR21433">
    <property type="entry name" value="TRANSMEMBRANE PROTEIN INDUCED BY TUMOR NECROSIS FACTOR ALPHA"/>
    <property type="match status" value="1"/>
</dbReference>
<dbReference type="InParanoid" id="T1FNG2"/>
<name>T1FNG2_HELRO</name>
<dbReference type="RefSeq" id="XP_009024740.1">
    <property type="nucleotide sequence ID" value="XM_009026492.1"/>
</dbReference>
<comment type="subcellular location">
    <subcellularLocation>
        <location evidence="1">Membrane</location>
        <topology evidence="1">Multi-pass membrane protein</topology>
    </subcellularLocation>
</comment>
<evidence type="ECO:0000256" key="1">
    <source>
        <dbReference type="ARBA" id="ARBA00004141"/>
    </source>
</evidence>
<dbReference type="FunCoup" id="T1FNG2">
    <property type="interactions" value="128"/>
</dbReference>
<gene>
    <name evidence="8" type="primary">20210359</name>
    <name evidence="7" type="ORF">HELRODRAFT_185931</name>
</gene>
<dbReference type="HOGENOM" id="CLU_048749_1_1_1"/>
<dbReference type="GeneID" id="20210359"/>
<evidence type="ECO:0000256" key="2">
    <source>
        <dbReference type="ARBA" id="ARBA00009700"/>
    </source>
</evidence>
<dbReference type="GO" id="GO:0016020">
    <property type="term" value="C:membrane"/>
    <property type="evidence" value="ECO:0000318"/>
    <property type="project" value="GO_Central"/>
</dbReference>
<evidence type="ECO:0000313" key="9">
    <source>
        <dbReference type="Proteomes" id="UP000015101"/>
    </source>
</evidence>
<feature type="transmembrane region" description="Helical" evidence="6">
    <location>
        <begin position="261"/>
        <end position="279"/>
    </location>
</feature>
<evidence type="ECO:0008006" key="10">
    <source>
        <dbReference type="Google" id="ProtNLM"/>
    </source>
</evidence>
<dbReference type="Proteomes" id="UP000015101">
    <property type="component" value="Unassembled WGS sequence"/>
</dbReference>
<dbReference type="EnsemblMetazoa" id="HelroT185931">
    <property type="protein sequence ID" value="HelroP185931"/>
    <property type="gene ID" value="HelroG185931"/>
</dbReference>
<feature type="transmembrane region" description="Helical" evidence="6">
    <location>
        <begin position="130"/>
        <end position="149"/>
    </location>
</feature>
<keyword evidence="3 6" id="KW-0812">Transmembrane</keyword>
<evidence type="ECO:0000313" key="8">
    <source>
        <dbReference type="EnsemblMetazoa" id="HelroP185931"/>
    </source>
</evidence>
<dbReference type="AlphaFoldDB" id="T1FNG2"/>
<evidence type="ECO:0000256" key="4">
    <source>
        <dbReference type="ARBA" id="ARBA00022989"/>
    </source>
</evidence>
<reference evidence="9" key="1">
    <citation type="submission" date="2012-12" db="EMBL/GenBank/DDBJ databases">
        <authorList>
            <person name="Hellsten U."/>
            <person name="Grimwood J."/>
            <person name="Chapman J.A."/>
            <person name="Shapiro H."/>
            <person name="Aerts A."/>
            <person name="Otillar R.P."/>
            <person name="Terry A.Y."/>
            <person name="Boore J.L."/>
            <person name="Simakov O."/>
            <person name="Marletaz F."/>
            <person name="Cho S.-J."/>
            <person name="Edsinger-Gonzales E."/>
            <person name="Havlak P."/>
            <person name="Kuo D.-H."/>
            <person name="Larsson T."/>
            <person name="Lv J."/>
            <person name="Arendt D."/>
            <person name="Savage R."/>
            <person name="Osoegawa K."/>
            <person name="de Jong P."/>
            <person name="Lindberg D.R."/>
            <person name="Seaver E.C."/>
            <person name="Weisblat D.A."/>
            <person name="Putnam N.H."/>
            <person name="Grigoriev I.V."/>
            <person name="Rokhsar D.S."/>
        </authorList>
    </citation>
    <scope>NUCLEOTIDE SEQUENCE</scope>
</reference>